<accession>A0A1I7SUS0</accession>
<dbReference type="Proteomes" id="UP000095284">
    <property type="component" value="Unplaced"/>
</dbReference>
<proteinExistence type="predicted"/>
<protein>
    <submittedName>
        <fullName evidence="2">Uncharacterized protein</fullName>
    </submittedName>
</protein>
<organism evidence="1 2">
    <name type="scientific">Bursaphelenchus xylophilus</name>
    <name type="common">Pinewood nematode worm</name>
    <name type="synonym">Aphelenchoides xylophilus</name>
    <dbReference type="NCBI Taxonomy" id="6326"/>
    <lineage>
        <taxon>Eukaryota</taxon>
        <taxon>Metazoa</taxon>
        <taxon>Ecdysozoa</taxon>
        <taxon>Nematoda</taxon>
        <taxon>Chromadorea</taxon>
        <taxon>Rhabditida</taxon>
        <taxon>Tylenchina</taxon>
        <taxon>Tylenchomorpha</taxon>
        <taxon>Aphelenchoidea</taxon>
        <taxon>Aphelenchoididae</taxon>
        <taxon>Bursaphelenchus</taxon>
    </lineage>
</organism>
<evidence type="ECO:0000313" key="2">
    <source>
        <dbReference type="WBParaSite" id="BXY_1679300.1"/>
    </source>
</evidence>
<dbReference type="AlphaFoldDB" id="A0A1I7SUS0"/>
<dbReference type="WBParaSite" id="BXY_1679300.1">
    <property type="protein sequence ID" value="BXY_1679300.1"/>
    <property type="gene ID" value="BXY_1679300"/>
</dbReference>
<reference evidence="2" key="1">
    <citation type="submission" date="2016-11" db="UniProtKB">
        <authorList>
            <consortium name="WormBaseParasite"/>
        </authorList>
    </citation>
    <scope>IDENTIFICATION</scope>
</reference>
<sequence length="145" mass="16348">MAEKSTKKPNKRTGRRPKFEYKEIRKFESFEAFEGWWKAEGSEGLERDHSYRNSEGEEVEYFSLRQSRGPMARARSSGAGPGSLHNFLALLTQLLLVSGRQSVSSDLRGAGERVPCHQTSAFVAGEDEIRVLQQMAAKDHSSRLD</sequence>
<evidence type="ECO:0000313" key="1">
    <source>
        <dbReference type="Proteomes" id="UP000095284"/>
    </source>
</evidence>
<name>A0A1I7SUS0_BURXY</name>